<protein>
    <submittedName>
        <fullName evidence="1">Phage head completion-stabilization protein</fullName>
    </submittedName>
</protein>
<evidence type="ECO:0000313" key="1">
    <source>
        <dbReference type="EMBL" id="BAU74397.1"/>
    </source>
</evidence>
<keyword evidence="2" id="KW-1185">Reference proteome</keyword>
<name>A0AAD1FFP7_METFU</name>
<evidence type="ECO:0000313" key="2">
    <source>
        <dbReference type="Proteomes" id="UP000218554"/>
    </source>
</evidence>
<accession>A0AAD1FFP7</accession>
<organism evidence="1 2">
    <name type="scientific">Metapseudomonas furukawaii</name>
    <name type="common">Pseudomonas furukawaii</name>
    <dbReference type="NCBI Taxonomy" id="1149133"/>
    <lineage>
        <taxon>Bacteria</taxon>
        <taxon>Pseudomonadati</taxon>
        <taxon>Pseudomonadota</taxon>
        <taxon>Gammaproteobacteria</taxon>
        <taxon>Pseudomonadales</taxon>
        <taxon>Pseudomonadaceae</taxon>
        <taxon>Metapseudomonas</taxon>
    </lineage>
</organism>
<proteinExistence type="predicted"/>
<dbReference type="KEGG" id="pfuw:KF707C_27090"/>
<reference evidence="2" key="1">
    <citation type="submission" date="2015-05" db="EMBL/GenBank/DDBJ databases">
        <title>Draft genome sequencing of a biphenyl-degrading bacterium, Pseudomonas balearica KF707 (=NBRC110670).</title>
        <authorList>
            <person name="Kimura N."/>
            <person name="Hirose J."/>
            <person name="Watanabe T."/>
            <person name="Suenaga H."/>
            <person name="Fujihara H."/>
            <person name="Noguchi M."/>
            <person name="Hashimoto M."/>
            <person name="Shimodaira J."/>
            <person name="Tsuchikane K."/>
            <person name="Hosoyama A."/>
            <person name="Yamazoe A."/>
            <person name="Fujita N."/>
            <person name="Furukawa K."/>
        </authorList>
    </citation>
    <scope>NUCLEOTIDE SEQUENCE [LARGE SCALE GENOMIC DNA]</scope>
    <source>
        <strain evidence="2">DSM 10086 / NBRC 110670 / KF707</strain>
    </source>
</reference>
<dbReference type="Proteomes" id="UP000218554">
    <property type="component" value="Chromosome"/>
</dbReference>
<dbReference type="RefSeq" id="WP_004421779.1">
    <property type="nucleotide sequence ID" value="NZ_AJMR01000170.1"/>
</dbReference>
<dbReference type="InterPro" id="IPR009225">
    <property type="entry name" value="Phage_head_completion_GpL"/>
</dbReference>
<sequence length="153" mass="16651">MSGFIAGGHSAPLTLANDGWWPDIQAESLRAELRLDASITNARLKAAALSAMLHTNRELAPYKAHHQAAGHPHLDAVPTQRLGDRSPLVLLYLRAIACGTGAELAERYRSLDSSGEGQANADALTPSIDELRRDQRWAIRDLLGRPRTTVELI</sequence>
<gene>
    <name evidence="1" type="ORF">KF707C_27090</name>
</gene>
<dbReference type="EMBL" id="AP014862">
    <property type="protein sequence ID" value="BAU74397.1"/>
    <property type="molecule type" value="Genomic_DNA"/>
</dbReference>
<reference evidence="1 2" key="2">
    <citation type="journal article" date="2017" name="Int. J. Syst. Evol. Microbiol.">
        <title>Pseudomonas furukawaii sp. nov., a polychlorinated biphenyl-degrading bacterium isolated from biphenyl-contaminated soil in Japan.</title>
        <authorList>
            <person name="Kimura N."/>
            <person name="Watanabe T."/>
            <person name="Suenaga H."/>
            <person name="Fujihara H."/>
            <person name="Futagami T."/>
            <person name="Goto M."/>
            <person name="Hanada S."/>
            <person name="Hirose J."/>
        </authorList>
    </citation>
    <scope>NUCLEOTIDE SEQUENCE [LARGE SCALE GENOMIC DNA]</scope>
    <source>
        <strain evidence="2">DSM 10086 / NBRC 110670 / KF707</strain>
    </source>
</reference>
<dbReference type="AlphaFoldDB" id="A0AAD1FFP7"/>
<dbReference type="Pfam" id="PF05926">
    <property type="entry name" value="Phage_GPL"/>
    <property type="match status" value="1"/>
</dbReference>